<keyword evidence="2" id="KW-1185">Reference proteome</keyword>
<name>A0A6A7KBK9_9FIRM</name>
<gene>
    <name evidence="1" type="ORF">GC105_12715</name>
</gene>
<evidence type="ECO:0008006" key="3">
    <source>
        <dbReference type="Google" id="ProtNLM"/>
    </source>
</evidence>
<comment type="caution">
    <text evidence="1">The sequence shown here is derived from an EMBL/GenBank/DDBJ whole genome shotgun (WGS) entry which is preliminary data.</text>
</comment>
<dbReference type="EMBL" id="WHNX01000023">
    <property type="protein sequence ID" value="MPW26651.1"/>
    <property type="molecule type" value="Genomic_DNA"/>
</dbReference>
<protein>
    <recommendedName>
        <fullName evidence="3">Tetratricopeptide repeat protein</fullName>
    </recommendedName>
</protein>
<sequence length="118" mass="13429">MYENDYILRMTRQMAEIIAALVLNKDIKNYDLCHEITNTALIENFGISKSLLLRLPVSSIKELVGNEATSKAVFFIAKLLAYEGDIFEKEGNKIQAEKHYKKSQELFDSIDIDPTDLG</sequence>
<dbReference type="InterPro" id="IPR045507">
    <property type="entry name" value="DUF6483"/>
</dbReference>
<dbReference type="Pfam" id="PF20092">
    <property type="entry name" value="DUF6483"/>
    <property type="match status" value="1"/>
</dbReference>
<dbReference type="RefSeq" id="WP_152805362.1">
    <property type="nucleotide sequence ID" value="NZ_WHNX01000023.1"/>
</dbReference>
<dbReference type="AlphaFoldDB" id="A0A6A7KBK9"/>
<accession>A0A6A7KBK9</accession>
<reference evidence="1 2" key="1">
    <citation type="submission" date="2019-10" db="EMBL/GenBank/DDBJ databases">
        <title>Alkalibaculum tamaniensis sp.nov., a new alkaliphilic acetogen, isolated on methoxylated aromatics from a mud volcano.</title>
        <authorList>
            <person name="Khomyakova M.A."/>
            <person name="Merkel A.Y."/>
            <person name="Bonch-Osmolovskaya E.A."/>
            <person name="Slobodkin A.I."/>
        </authorList>
    </citation>
    <scope>NUCLEOTIDE SEQUENCE [LARGE SCALE GENOMIC DNA]</scope>
    <source>
        <strain evidence="1 2">M08DMB</strain>
    </source>
</reference>
<proteinExistence type="predicted"/>
<evidence type="ECO:0000313" key="2">
    <source>
        <dbReference type="Proteomes" id="UP000440004"/>
    </source>
</evidence>
<organism evidence="1 2">
    <name type="scientific">Alkalibaculum sporogenes</name>
    <dbReference type="NCBI Taxonomy" id="2655001"/>
    <lineage>
        <taxon>Bacteria</taxon>
        <taxon>Bacillati</taxon>
        <taxon>Bacillota</taxon>
        <taxon>Clostridia</taxon>
        <taxon>Eubacteriales</taxon>
        <taxon>Eubacteriaceae</taxon>
        <taxon>Alkalibaculum</taxon>
    </lineage>
</organism>
<dbReference type="Proteomes" id="UP000440004">
    <property type="component" value="Unassembled WGS sequence"/>
</dbReference>
<evidence type="ECO:0000313" key="1">
    <source>
        <dbReference type="EMBL" id="MPW26651.1"/>
    </source>
</evidence>